<sequence>MRRRTIVGISAVFVAALATSAYAVDSLPLPVGSGSAQCSVSWQAPGITFTPQTPVQGATGPSVAYTDVTGTLNLDATPTDVIDDPAKLASAVTLTLNATGGFTFSDAQGRKVEASAPQGPLPTGTTTYLVKSPASPDGVRIPVYSYGLPSTFSPSITSLLPVPALTVTMAGLRADFTPELISTLNSTFGAGTAKSGDSLGVCAGMFSTG</sequence>
<dbReference type="EMBL" id="BAAABX010000023">
    <property type="protein sequence ID" value="GAA0400619.1"/>
    <property type="molecule type" value="Genomic_DNA"/>
</dbReference>
<dbReference type="Proteomes" id="UP001500879">
    <property type="component" value="Unassembled WGS sequence"/>
</dbReference>
<evidence type="ECO:0000313" key="3">
    <source>
        <dbReference type="Proteomes" id="UP001500879"/>
    </source>
</evidence>
<keyword evidence="3" id="KW-1185">Reference proteome</keyword>
<name>A0ABN0YM78_9ACTN</name>
<evidence type="ECO:0000313" key="2">
    <source>
        <dbReference type="EMBL" id="GAA0400619.1"/>
    </source>
</evidence>
<gene>
    <name evidence="2" type="ORF">GCM10010357_22090</name>
</gene>
<dbReference type="RefSeq" id="WP_344022635.1">
    <property type="nucleotide sequence ID" value="NZ_BAAABX010000023.1"/>
</dbReference>
<reference evidence="2 3" key="1">
    <citation type="journal article" date="2019" name="Int. J. Syst. Evol. Microbiol.">
        <title>The Global Catalogue of Microorganisms (GCM) 10K type strain sequencing project: providing services to taxonomists for standard genome sequencing and annotation.</title>
        <authorList>
            <consortium name="The Broad Institute Genomics Platform"/>
            <consortium name="The Broad Institute Genome Sequencing Center for Infectious Disease"/>
            <person name="Wu L."/>
            <person name="Ma J."/>
        </authorList>
    </citation>
    <scope>NUCLEOTIDE SEQUENCE [LARGE SCALE GENOMIC DNA]</scope>
    <source>
        <strain evidence="2 3">JCM 4788</strain>
    </source>
</reference>
<protein>
    <submittedName>
        <fullName evidence="2">Uncharacterized protein</fullName>
    </submittedName>
</protein>
<feature type="chain" id="PRO_5047002208" evidence="1">
    <location>
        <begin position="24"/>
        <end position="209"/>
    </location>
</feature>
<comment type="caution">
    <text evidence="2">The sequence shown here is derived from an EMBL/GenBank/DDBJ whole genome shotgun (WGS) entry which is preliminary data.</text>
</comment>
<accession>A0ABN0YM78</accession>
<evidence type="ECO:0000256" key="1">
    <source>
        <dbReference type="SAM" id="SignalP"/>
    </source>
</evidence>
<proteinExistence type="predicted"/>
<feature type="signal peptide" evidence="1">
    <location>
        <begin position="1"/>
        <end position="23"/>
    </location>
</feature>
<keyword evidence="1" id="KW-0732">Signal</keyword>
<organism evidence="2 3">
    <name type="scientific">Streptomyces luteireticuli</name>
    <dbReference type="NCBI Taxonomy" id="173858"/>
    <lineage>
        <taxon>Bacteria</taxon>
        <taxon>Bacillati</taxon>
        <taxon>Actinomycetota</taxon>
        <taxon>Actinomycetes</taxon>
        <taxon>Kitasatosporales</taxon>
        <taxon>Streptomycetaceae</taxon>
        <taxon>Streptomyces</taxon>
    </lineage>
</organism>